<feature type="compositionally biased region" description="Basic and acidic residues" evidence="2">
    <location>
        <begin position="681"/>
        <end position="695"/>
    </location>
</feature>
<accession>A0A812Q263</accession>
<sequence>MRKVYESAMWNDSEQRWLRKVSGDGTSADKVAALTMLIQLCPVFSTGYIKALLTMASKTARSDSAMAMDALKELLTVTLLPDRKLKTLKQMDPVSPKGLKKSTFTEICVVAFFEDYLKTAVAAFVQVLGFASQNTVAFIKTKAVRSAYELLSAKPEQEKALLALLVNKFGDSSGKVSSQVSFCLKELLKKHPGMKGPVVKEMEAFLARQNITQKSKYSALVLLSEMIFNRSDGEVAARLIRLFVSQLEMALKKPVLTKKEFRHKKRRGWTPKTSRKRQPLREEDNRIVRAIINGIRRATPYVDNVGGAALQPDTVEALFKVCHTVNAYSTRVSILSLLHRGLAAGDPPDRFYRLLHEQIGQFDLFTSSHAWQAFLLLQRCVPGDASTARGLAMARRLLQVSAGAEPPVAAASLGVLRDLVVARRTEIKPILHTVDSNIVVSREAGVDAEEEHFVDDEVAEAQQTANPEDVPTAYDSLAREPRYARAMNTPVWELQALSSHVHPSVGTYATKLLEGQPYQDMPVNPFDVFSIPELLEQFAYHSKVRRERAGRKAGEKMGQTVTVNSEKFLKRKKVQPHEKFFQDYFRDSSVRAEQDRKRKVRREKEEDFDEAGDVDGEDADEFFDNYLKGQIPEGEDEDEDDEDDDDAFGEGEEEDGDEGEMPDEPEDESDGDGAFCEEEPEEKKAQSKRDKAKEMRKMHRGASMFASLEDFQQLLDADFPA</sequence>
<feature type="region of interest" description="Disordered" evidence="2">
    <location>
        <begin position="592"/>
        <end position="698"/>
    </location>
</feature>
<feature type="compositionally biased region" description="Acidic residues" evidence="2">
    <location>
        <begin position="633"/>
        <end position="680"/>
    </location>
</feature>
<evidence type="ECO:0000259" key="3">
    <source>
        <dbReference type="Pfam" id="PF03914"/>
    </source>
</evidence>
<evidence type="ECO:0000313" key="4">
    <source>
        <dbReference type="EMBL" id="CAE7371759.1"/>
    </source>
</evidence>
<proteinExistence type="inferred from homology"/>
<dbReference type="PANTHER" id="PTHR12048:SF0">
    <property type="entry name" value="CCAAT_ENHANCER-BINDING PROTEIN ZETA"/>
    <property type="match status" value="1"/>
</dbReference>
<gene>
    <name evidence="4" type="primary">Cebpz</name>
    <name evidence="4" type="ORF">SNEC2469_LOCUS9988</name>
</gene>
<evidence type="ECO:0000313" key="5">
    <source>
        <dbReference type="Proteomes" id="UP000601435"/>
    </source>
</evidence>
<reference evidence="4" key="1">
    <citation type="submission" date="2021-02" db="EMBL/GenBank/DDBJ databases">
        <authorList>
            <person name="Dougan E. K."/>
            <person name="Rhodes N."/>
            <person name="Thang M."/>
            <person name="Chan C."/>
        </authorList>
    </citation>
    <scope>NUCLEOTIDE SEQUENCE</scope>
</reference>
<dbReference type="PANTHER" id="PTHR12048">
    <property type="entry name" value="CCAAT-BINDING FACTOR-RELATED"/>
    <property type="match status" value="1"/>
</dbReference>
<dbReference type="Pfam" id="PF03914">
    <property type="entry name" value="CBF"/>
    <property type="match status" value="1"/>
</dbReference>
<organism evidence="4 5">
    <name type="scientific">Symbiodinium necroappetens</name>
    <dbReference type="NCBI Taxonomy" id="1628268"/>
    <lineage>
        <taxon>Eukaryota</taxon>
        <taxon>Sar</taxon>
        <taxon>Alveolata</taxon>
        <taxon>Dinophyceae</taxon>
        <taxon>Suessiales</taxon>
        <taxon>Symbiodiniaceae</taxon>
        <taxon>Symbiodinium</taxon>
    </lineage>
</organism>
<comment type="similarity">
    <text evidence="1">Belongs to the CBF/MAK21 family.</text>
</comment>
<feature type="compositionally biased region" description="Acidic residues" evidence="2">
    <location>
        <begin position="606"/>
        <end position="623"/>
    </location>
</feature>
<dbReference type="EMBL" id="CAJNJA010015965">
    <property type="protein sequence ID" value="CAE7371759.1"/>
    <property type="molecule type" value="Genomic_DNA"/>
</dbReference>
<dbReference type="OrthoDB" id="28947at2759"/>
<dbReference type="AlphaFoldDB" id="A0A812Q263"/>
<dbReference type="Proteomes" id="UP000601435">
    <property type="component" value="Unassembled WGS sequence"/>
</dbReference>
<keyword evidence="5" id="KW-1185">Reference proteome</keyword>
<comment type="caution">
    <text evidence="4">The sequence shown here is derived from an EMBL/GenBank/DDBJ whole genome shotgun (WGS) entry which is preliminary data.</text>
</comment>
<dbReference type="GO" id="GO:0005634">
    <property type="term" value="C:nucleus"/>
    <property type="evidence" value="ECO:0007669"/>
    <property type="project" value="UniProtKB-ARBA"/>
</dbReference>
<evidence type="ECO:0000256" key="1">
    <source>
        <dbReference type="ARBA" id="ARBA00007797"/>
    </source>
</evidence>
<evidence type="ECO:0000256" key="2">
    <source>
        <dbReference type="SAM" id="MobiDB-lite"/>
    </source>
</evidence>
<dbReference type="SUPFAM" id="SSF48371">
    <property type="entry name" value="ARM repeat"/>
    <property type="match status" value="1"/>
</dbReference>
<protein>
    <submittedName>
        <fullName evidence="4">Cebpz protein</fullName>
    </submittedName>
</protein>
<dbReference type="InterPro" id="IPR005612">
    <property type="entry name" value="CCAAT-binding_factor"/>
</dbReference>
<name>A0A812Q263_9DINO</name>
<dbReference type="InterPro" id="IPR040155">
    <property type="entry name" value="CEBPZ/Mak21-like"/>
</dbReference>
<dbReference type="InterPro" id="IPR016024">
    <property type="entry name" value="ARM-type_fold"/>
</dbReference>
<feature type="domain" description="CCAAT-binding factor" evidence="3">
    <location>
        <begin position="342"/>
        <end position="509"/>
    </location>
</feature>